<dbReference type="AlphaFoldDB" id="A0A9P5SHL0"/>
<sequence>QQQQQQQQQVPQVHLEASSPPVPWTVPTKTLVERQEPPASFSSSSSTSSSAPASDNSSVTPSDIAATTSTPPLLPKHTTHSAPGAPQTIYQITARDITSYNFSDRKTVETAPSAPPAPQEHPLALTSQQDIQRWLDYYAQQSSPATAQGMSGHRAQRSDPGMSSQAGSSRAAPQQHWTPRNRESGEEAQEAEEADEAKEREREVDEDNVTLRDNDMIPLKSRRRSQERLSGSDARANPSPADSETRPYSEGSQQSPYQEARTANYNINKPLPRIVEDGTRTHQRRSYSSPEMELQCEDDPRPQQRSHGKSPRRGAMGKLPASGIQMPSSTGLSTEIAQSLMALEETIDQAFESLGDSWVQKIQRATTTPMQAAVNHATTNAVAAVNQATTNAEKAKAAATEQATTAAVMAIGVWADEKAKLVTAVEEKREKIRLVFGPWSKEF</sequence>
<feature type="compositionally biased region" description="Polar residues" evidence="1">
    <location>
        <begin position="161"/>
        <end position="178"/>
    </location>
</feature>
<feature type="compositionally biased region" description="Polar residues" evidence="1">
    <location>
        <begin position="250"/>
        <end position="267"/>
    </location>
</feature>
<reference evidence="2" key="1">
    <citation type="journal article" date="2020" name="Fungal Divers.">
        <title>Resolving the Mortierellaceae phylogeny through synthesis of multi-gene phylogenetics and phylogenomics.</title>
        <authorList>
            <person name="Vandepol N."/>
            <person name="Liber J."/>
            <person name="Desiro A."/>
            <person name="Na H."/>
            <person name="Kennedy M."/>
            <person name="Barry K."/>
            <person name="Grigoriev I.V."/>
            <person name="Miller A.N."/>
            <person name="O'Donnell K."/>
            <person name="Stajich J.E."/>
            <person name="Bonito G."/>
        </authorList>
    </citation>
    <scope>NUCLEOTIDE SEQUENCE</scope>
    <source>
        <strain evidence="2">NVP1</strain>
    </source>
</reference>
<accession>A0A9P5SHL0</accession>
<gene>
    <name evidence="2" type="ORF">BG006_009277</name>
</gene>
<proteinExistence type="predicted"/>
<dbReference type="Proteomes" id="UP000696485">
    <property type="component" value="Unassembled WGS sequence"/>
</dbReference>
<feature type="compositionally biased region" description="Low complexity" evidence="1">
    <location>
        <begin position="37"/>
        <end position="58"/>
    </location>
</feature>
<feature type="compositionally biased region" description="Basic and acidic residues" evidence="1">
    <location>
        <begin position="197"/>
        <end position="215"/>
    </location>
</feature>
<dbReference type="EMBL" id="JAAAUY010000668">
    <property type="protein sequence ID" value="KAF9327408.1"/>
    <property type="molecule type" value="Genomic_DNA"/>
</dbReference>
<evidence type="ECO:0000313" key="2">
    <source>
        <dbReference type="EMBL" id="KAF9327408.1"/>
    </source>
</evidence>
<organism evidence="2 3">
    <name type="scientific">Podila minutissima</name>
    <dbReference type="NCBI Taxonomy" id="64525"/>
    <lineage>
        <taxon>Eukaryota</taxon>
        <taxon>Fungi</taxon>
        <taxon>Fungi incertae sedis</taxon>
        <taxon>Mucoromycota</taxon>
        <taxon>Mortierellomycotina</taxon>
        <taxon>Mortierellomycetes</taxon>
        <taxon>Mortierellales</taxon>
        <taxon>Mortierellaceae</taxon>
        <taxon>Podila</taxon>
    </lineage>
</organism>
<evidence type="ECO:0000313" key="3">
    <source>
        <dbReference type="Proteomes" id="UP000696485"/>
    </source>
</evidence>
<feature type="non-terminal residue" evidence="2">
    <location>
        <position position="1"/>
    </location>
</feature>
<evidence type="ECO:0000256" key="1">
    <source>
        <dbReference type="SAM" id="MobiDB-lite"/>
    </source>
</evidence>
<keyword evidence="3" id="KW-1185">Reference proteome</keyword>
<feature type="compositionally biased region" description="Polar residues" evidence="1">
    <location>
        <begin position="139"/>
        <end position="149"/>
    </location>
</feature>
<comment type="caution">
    <text evidence="2">The sequence shown here is derived from an EMBL/GenBank/DDBJ whole genome shotgun (WGS) entry which is preliminary data.</text>
</comment>
<feature type="compositionally biased region" description="Acidic residues" evidence="1">
    <location>
        <begin position="186"/>
        <end position="196"/>
    </location>
</feature>
<protein>
    <submittedName>
        <fullName evidence="2">Uncharacterized protein</fullName>
    </submittedName>
</protein>
<feature type="compositionally biased region" description="Polar residues" evidence="1">
    <location>
        <begin position="59"/>
        <end position="71"/>
    </location>
</feature>
<name>A0A9P5SHL0_9FUNG</name>
<feature type="compositionally biased region" description="Polar residues" evidence="1">
    <location>
        <begin position="88"/>
        <end position="102"/>
    </location>
</feature>
<feature type="region of interest" description="Disordered" evidence="1">
    <location>
        <begin position="1"/>
        <end position="329"/>
    </location>
</feature>